<keyword evidence="2" id="KW-1185">Reference proteome</keyword>
<evidence type="ECO:0000313" key="1">
    <source>
        <dbReference type="EMBL" id="KAJ8124269.1"/>
    </source>
</evidence>
<organism evidence="1 2">
    <name type="scientific">Lasiodiplodia mahajangana</name>
    <dbReference type="NCBI Taxonomy" id="1108764"/>
    <lineage>
        <taxon>Eukaryota</taxon>
        <taxon>Fungi</taxon>
        <taxon>Dikarya</taxon>
        <taxon>Ascomycota</taxon>
        <taxon>Pezizomycotina</taxon>
        <taxon>Dothideomycetes</taxon>
        <taxon>Dothideomycetes incertae sedis</taxon>
        <taxon>Botryosphaeriales</taxon>
        <taxon>Botryosphaeriaceae</taxon>
        <taxon>Lasiodiplodia</taxon>
    </lineage>
</organism>
<protein>
    <submittedName>
        <fullName evidence="1">Uncharacterized protein</fullName>
    </submittedName>
</protein>
<gene>
    <name evidence="1" type="ORF">O1611_g9372</name>
</gene>
<sequence>MAGIGASPVAHWRRQHQHPWSVPGIPQEPRASGLNSLEDQEQSINSSPLLGPVGVGPALFSYTARDFQRGSGVISSELSAVGLDDGFGYVSRPQRSICPTSLIIVVSLSAAYHPTKDGCQIWTVRYMAEDASRHKYKASSTDVSGDNSGGGVCVGGPAFVMWIQPTDEELFKRYNPELQKRSLEGRYERQKEFDDFVTRLKEYSKSDKPIWTVQEEAIRQHKQESLRQDFQNAEEAKTRQKAMRRETGLLESAGEPNTLTLLAIVTPTNKPHPLTNLTAQQPKRNLRPMTHHLAIKDIPAKKPSLLQALLLLLIEPLKHDLIKRDLIPAIRRHDKPVLNNAERKPVRAKRNMAAVLVRMIKQIGDGLQRQMIIPRSAAPSLQRRIEVVESPRVDEQPGISVRVLAILPFR</sequence>
<reference evidence="1" key="1">
    <citation type="submission" date="2022-12" db="EMBL/GenBank/DDBJ databases">
        <title>Genome Sequence of Lasiodiplodia mahajangana.</title>
        <authorList>
            <person name="Buettner E."/>
        </authorList>
    </citation>
    <scope>NUCLEOTIDE SEQUENCE</scope>
    <source>
        <strain evidence="1">VT137</strain>
    </source>
</reference>
<comment type="caution">
    <text evidence="1">The sequence shown here is derived from an EMBL/GenBank/DDBJ whole genome shotgun (WGS) entry which is preliminary data.</text>
</comment>
<dbReference type="EMBL" id="JAPUUL010003162">
    <property type="protein sequence ID" value="KAJ8124269.1"/>
    <property type="molecule type" value="Genomic_DNA"/>
</dbReference>
<dbReference type="Proteomes" id="UP001153332">
    <property type="component" value="Unassembled WGS sequence"/>
</dbReference>
<evidence type="ECO:0000313" key="2">
    <source>
        <dbReference type="Proteomes" id="UP001153332"/>
    </source>
</evidence>
<accession>A0ACC2JA80</accession>
<name>A0ACC2JA80_9PEZI</name>
<proteinExistence type="predicted"/>